<keyword evidence="5 8" id="KW-0863">Zinc-finger</keyword>
<evidence type="ECO:0000256" key="7">
    <source>
        <dbReference type="ARBA" id="ARBA00022833"/>
    </source>
</evidence>
<dbReference type="PROSITE" id="PS50089">
    <property type="entry name" value="ZF_RING_2"/>
    <property type="match status" value="1"/>
</dbReference>
<dbReference type="Pfam" id="PF13639">
    <property type="entry name" value="zf-RING_2"/>
    <property type="match status" value="1"/>
</dbReference>
<dbReference type="FunFam" id="3.30.40.10:FF:000359">
    <property type="entry name" value="E3 ubiquitin-protein ligase At3g02290-like"/>
    <property type="match status" value="1"/>
</dbReference>
<feature type="region of interest" description="Disordered" evidence="9">
    <location>
        <begin position="130"/>
        <end position="149"/>
    </location>
</feature>
<sequence length="286" mass="32280">MMSTLLMVMLVDGNVPSERGWSSLSVSLLRSRQVFSSSCSVRRVPDSYNESGQLCSQIRERVLTRGDFQEFEEYVNPNSSLYRNCMCLRCFVQNFINAYTMLFQRGEVHSISSSVQGATSLSSTASIDNSLSDMYRSPPRPLPYDADPRRFRLQRDGLVSRREKGSSHLHEESEPLRARDTDADQESLSAGDKWNESDCEGGSKERRSESSLKHPLAKVMGGVGYVYSSAEDEDVCPTCLDEYTPENPKIVTKCSHHFHLGCIYEWMERSDSCPVCGKVMVFDETP</sequence>
<evidence type="ECO:0000256" key="4">
    <source>
        <dbReference type="ARBA" id="ARBA00022723"/>
    </source>
</evidence>
<dbReference type="EC" id="2.3.2.27" evidence="2"/>
<dbReference type="PANTHER" id="PTHR46463">
    <property type="entry name" value="ZINC FINGER, RING/FYVE/PHD-TYPE"/>
    <property type="match status" value="1"/>
</dbReference>
<keyword evidence="3" id="KW-0808">Transferase</keyword>
<evidence type="ECO:0000256" key="5">
    <source>
        <dbReference type="ARBA" id="ARBA00022771"/>
    </source>
</evidence>
<organism evidence="11 12">
    <name type="scientific">Protea cynaroides</name>
    <dbReference type="NCBI Taxonomy" id="273540"/>
    <lineage>
        <taxon>Eukaryota</taxon>
        <taxon>Viridiplantae</taxon>
        <taxon>Streptophyta</taxon>
        <taxon>Embryophyta</taxon>
        <taxon>Tracheophyta</taxon>
        <taxon>Spermatophyta</taxon>
        <taxon>Magnoliopsida</taxon>
        <taxon>Proteales</taxon>
        <taxon>Proteaceae</taxon>
        <taxon>Protea</taxon>
    </lineage>
</organism>
<dbReference type="Gene3D" id="3.30.40.10">
    <property type="entry name" value="Zinc/RING finger domain, C3HC4 (zinc finger)"/>
    <property type="match status" value="1"/>
</dbReference>
<feature type="region of interest" description="Disordered" evidence="9">
    <location>
        <begin position="160"/>
        <end position="213"/>
    </location>
</feature>
<dbReference type="InterPro" id="IPR001841">
    <property type="entry name" value="Znf_RING"/>
</dbReference>
<dbReference type="Proteomes" id="UP001141806">
    <property type="component" value="Unassembled WGS sequence"/>
</dbReference>
<keyword evidence="7" id="KW-0862">Zinc</keyword>
<keyword evidence="6" id="KW-0833">Ubl conjugation pathway</keyword>
<dbReference type="AlphaFoldDB" id="A0A9Q0KM01"/>
<evidence type="ECO:0000256" key="9">
    <source>
        <dbReference type="SAM" id="MobiDB-lite"/>
    </source>
</evidence>
<evidence type="ECO:0000259" key="10">
    <source>
        <dbReference type="PROSITE" id="PS50089"/>
    </source>
</evidence>
<dbReference type="GO" id="GO:0008270">
    <property type="term" value="F:zinc ion binding"/>
    <property type="evidence" value="ECO:0007669"/>
    <property type="project" value="UniProtKB-KW"/>
</dbReference>
<dbReference type="SUPFAM" id="SSF57850">
    <property type="entry name" value="RING/U-box"/>
    <property type="match status" value="1"/>
</dbReference>
<keyword evidence="12" id="KW-1185">Reference proteome</keyword>
<proteinExistence type="predicted"/>
<evidence type="ECO:0000256" key="2">
    <source>
        <dbReference type="ARBA" id="ARBA00012483"/>
    </source>
</evidence>
<comment type="catalytic activity">
    <reaction evidence="1">
        <text>S-ubiquitinyl-[E2 ubiquitin-conjugating enzyme]-L-cysteine + [acceptor protein]-L-lysine = [E2 ubiquitin-conjugating enzyme]-L-cysteine + N(6)-ubiquitinyl-[acceptor protein]-L-lysine.</text>
        <dbReference type="EC" id="2.3.2.27"/>
    </reaction>
</comment>
<feature type="compositionally biased region" description="Basic and acidic residues" evidence="9">
    <location>
        <begin position="160"/>
        <end position="182"/>
    </location>
</feature>
<dbReference type="GO" id="GO:0061630">
    <property type="term" value="F:ubiquitin protein ligase activity"/>
    <property type="evidence" value="ECO:0007669"/>
    <property type="project" value="UniProtKB-EC"/>
</dbReference>
<evidence type="ECO:0000256" key="3">
    <source>
        <dbReference type="ARBA" id="ARBA00022679"/>
    </source>
</evidence>
<accession>A0A9Q0KM01</accession>
<dbReference type="OrthoDB" id="8062037at2759"/>
<protein>
    <recommendedName>
        <fullName evidence="2">RING-type E3 ubiquitin transferase</fullName>
        <ecNumber evidence="2">2.3.2.27</ecNumber>
    </recommendedName>
</protein>
<dbReference type="InterPro" id="IPR013083">
    <property type="entry name" value="Znf_RING/FYVE/PHD"/>
</dbReference>
<feature type="domain" description="RING-type" evidence="10">
    <location>
        <begin position="236"/>
        <end position="276"/>
    </location>
</feature>
<dbReference type="CDD" id="cd23116">
    <property type="entry name" value="RING-H2_AIRP1-like"/>
    <property type="match status" value="1"/>
</dbReference>
<dbReference type="EMBL" id="JAMYWD010000004">
    <property type="protein sequence ID" value="KAJ4972934.1"/>
    <property type="molecule type" value="Genomic_DNA"/>
</dbReference>
<evidence type="ECO:0000256" key="1">
    <source>
        <dbReference type="ARBA" id="ARBA00000900"/>
    </source>
</evidence>
<evidence type="ECO:0000313" key="11">
    <source>
        <dbReference type="EMBL" id="KAJ4972934.1"/>
    </source>
</evidence>
<evidence type="ECO:0000256" key="6">
    <source>
        <dbReference type="ARBA" id="ARBA00022786"/>
    </source>
</evidence>
<evidence type="ECO:0000256" key="8">
    <source>
        <dbReference type="PROSITE-ProRule" id="PRU00175"/>
    </source>
</evidence>
<feature type="compositionally biased region" description="Basic and acidic residues" evidence="9">
    <location>
        <begin position="193"/>
        <end position="212"/>
    </location>
</feature>
<reference evidence="11" key="1">
    <citation type="journal article" date="2023" name="Plant J.">
        <title>The genome of the king protea, Protea cynaroides.</title>
        <authorList>
            <person name="Chang J."/>
            <person name="Duong T.A."/>
            <person name="Schoeman C."/>
            <person name="Ma X."/>
            <person name="Roodt D."/>
            <person name="Barker N."/>
            <person name="Li Z."/>
            <person name="Van de Peer Y."/>
            <person name="Mizrachi E."/>
        </authorList>
    </citation>
    <scope>NUCLEOTIDE SEQUENCE</scope>
    <source>
        <tissue evidence="11">Young leaves</tissue>
    </source>
</reference>
<name>A0A9Q0KM01_9MAGN</name>
<gene>
    <name evidence="11" type="ORF">NE237_006108</name>
</gene>
<dbReference type="PANTHER" id="PTHR46463:SF86">
    <property type="entry name" value="RING-TYPE DOMAIN-CONTAINING PROTEIN"/>
    <property type="match status" value="1"/>
</dbReference>
<evidence type="ECO:0000313" key="12">
    <source>
        <dbReference type="Proteomes" id="UP001141806"/>
    </source>
</evidence>
<comment type="caution">
    <text evidence="11">The sequence shown here is derived from an EMBL/GenBank/DDBJ whole genome shotgun (WGS) entry which is preliminary data.</text>
</comment>
<dbReference type="SMART" id="SM00184">
    <property type="entry name" value="RING"/>
    <property type="match status" value="1"/>
</dbReference>
<keyword evidence="4" id="KW-0479">Metal-binding</keyword>